<dbReference type="Proteomes" id="UP000324222">
    <property type="component" value="Unassembled WGS sequence"/>
</dbReference>
<accession>A0A5B7IH35</accession>
<dbReference type="EMBL" id="VSRR010066372">
    <property type="protein sequence ID" value="MPC84761.1"/>
    <property type="molecule type" value="Genomic_DNA"/>
</dbReference>
<sequence>MTFSQTTGQGLASQRCNMTCAKDSCLGWCAPSNCAVPPLVRLGATPVNTVLQDLTVIKDTSRTFTVDNV</sequence>
<gene>
    <name evidence="1" type="ORF">E2C01_079510</name>
</gene>
<protein>
    <submittedName>
        <fullName evidence="1">Uncharacterized protein</fullName>
    </submittedName>
</protein>
<evidence type="ECO:0000313" key="1">
    <source>
        <dbReference type="EMBL" id="MPC84761.1"/>
    </source>
</evidence>
<reference evidence="1 2" key="1">
    <citation type="submission" date="2019-05" db="EMBL/GenBank/DDBJ databases">
        <title>Another draft genome of Portunus trituberculatus and its Hox gene families provides insights of decapod evolution.</title>
        <authorList>
            <person name="Jeong J.-H."/>
            <person name="Song I."/>
            <person name="Kim S."/>
            <person name="Choi T."/>
            <person name="Kim D."/>
            <person name="Ryu S."/>
            <person name="Kim W."/>
        </authorList>
    </citation>
    <scope>NUCLEOTIDE SEQUENCE [LARGE SCALE GENOMIC DNA]</scope>
    <source>
        <tissue evidence="1">Muscle</tissue>
    </source>
</reference>
<comment type="caution">
    <text evidence="1">The sequence shown here is derived from an EMBL/GenBank/DDBJ whole genome shotgun (WGS) entry which is preliminary data.</text>
</comment>
<proteinExistence type="predicted"/>
<keyword evidence="2" id="KW-1185">Reference proteome</keyword>
<dbReference type="AlphaFoldDB" id="A0A5B7IH35"/>
<name>A0A5B7IH35_PORTR</name>
<organism evidence="1 2">
    <name type="scientific">Portunus trituberculatus</name>
    <name type="common">Swimming crab</name>
    <name type="synonym">Neptunus trituberculatus</name>
    <dbReference type="NCBI Taxonomy" id="210409"/>
    <lineage>
        <taxon>Eukaryota</taxon>
        <taxon>Metazoa</taxon>
        <taxon>Ecdysozoa</taxon>
        <taxon>Arthropoda</taxon>
        <taxon>Crustacea</taxon>
        <taxon>Multicrustacea</taxon>
        <taxon>Malacostraca</taxon>
        <taxon>Eumalacostraca</taxon>
        <taxon>Eucarida</taxon>
        <taxon>Decapoda</taxon>
        <taxon>Pleocyemata</taxon>
        <taxon>Brachyura</taxon>
        <taxon>Eubrachyura</taxon>
        <taxon>Portunoidea</taxon>
        <taxon>Portunidae</taxon>
        <taxon>Portuninae</taxon>
        <taxon>Portunus</taxon>
    </lineage>
</organism>
<evidence type="ECO:0000313" key="2">
    <source>
        <dbReference type="Proteomes" id="UP000324222"/>
    </source>
</evidence>